<dbReference type="OrthoDB" id="15153at2759"/>
<feature type="non-terminal residue" evidence="2">
    <location>
        <position position="97"/>
    </location>
</feature>
<organism evidence="2 3">
    <name type="scientific">Stegodyphus mimosarum</name>
    <name type="common">African social velvet spider</name>
    <dbReference type="NCBI Taxonomy" id="407821"/>
    <lineage>
        <taxon>Eukaryota</taxon>
        <taxon>Metazoa</taxon>
        <taxon>Ecdysozoa</taxon>
        <taxon>Arthropoda</taxon>
        <taxon>Chelicerata</taxon>
        <taxon>Arachnida</taxon>
        <taxon>Araneae</taxon>
        <taxon>Araneomorphae</taxon>
        <taxon>Entelegynae</taxon>
        <taxon>Eresoidea</taxon>
        <taxon>Eresidae</taxon>
        <taxon>Stegodyphus</taxon>
    </lineage>
</organism>
<evidence type="ECO:0000256" key="1">
    <source>
        <dbReference type="SAM" id="MobiDB-lite"/>
    </source>
</evidence>
<sequence>MPAYPTAEQFSLMKKQEEPHSRGPWRLRSSSLWKFHLNVLNPGVTLINICESGRKLKRVKNLRYLQIRNTTIQISWQDDENRCILTYYVEYSPFKHG</sequence>
<proteinExistence type="predicted"/>
<name>A0A087T5L7_STEMI</name>
<dbReference type="Gene3D" id="2.60.40.1500">
    <property type="entry name" value="Glycosyl hydrolase domain, family 39"/>
    <property type="match status" value="1"/>
</dbReference>
<gene>
    <name evidence="2" type="ORF">X975_17996</name>
</gene>
<dbReference type="STRING" id="407821.A0A087T5L7"/>
<evidence type="ECO:0000313" key="3">
    <source>
        <dbReference type="Proteomes" id="UP000054359"/>
    </source>
</evidence>
<keyword evidence="3" id="KW-1185">Reference proteome</keyword>
<dbReference type="AlphaFoldDB" id="A0A087T5L7"/>
<feature type="region of interest" description="Disordered" evidence="1">
    <location>
        <begin position="1"/>
        <end position="24"/>
    </location>
</feature>
<evidence type="ECO:0008006" key="4">
    <source>
        <dbReference type="Google" id="ProtNLM"/>
    </source>
</evidence>
<dbReference type="EMBL" id="KK113534">
    <property type="protein sequence ID" value="KFM60406.1"/>
    <property type="molecule type" value="Genomic_DNA"/>
</dbReference>
<accession>A0A087T5L7</accession>
<dbReference type="InterPro" id="IPR013783">
    <property type="entry name" value="Ig-like_fold"/>
</dbReference>
<evidence type="ECO:0000313" key="2">
    <source>
        <dbReference type="EMBL" id="KFM60406.1"/>
    </source>
</evidence>
<dbReference type="Proteomes" id="UP000054359">
    <property type="component" value="Unassembled WGS sequence"/>
</dbReference>
<protein>
    <recommendedName>
        <fullName evidence="4">Fibronectin type-III domain-containing protein</fullName>
    </recommendedName>
</protein>
<dbReference type="SUPFAM" id="SSF51011">
    <property type="entry name" value="Glycosyl hydrolase domain"/>
    <property type="match status" value="1"/>
</dbReference>
<dbReference type="Gene3D" id="2.60.40.10">
    <property type="entry name" value="Immunoglobulins"/>
    <property type="match status" value="1"/>
</dbReference>
<reference evidence="2 3" key="1">
    <citation type="submission" date="2013-11" db="EMBL/GenBank/DDBJ databases">
        <title>Genome sequencing of Stegodyphus mimosarum.</title>
        <authorList>
            <person name="Bechsgaard J."/>
        </authorList>
    </citation>
    <scope>NUCLEOTIDE SEQUENCE [LARGE SCALE GENOMIC DNA]</scope>
</reference>